<dbReference type="Pfam" id="PF00098">
    <property type="entry name" value="zf-CCHC"/>
    <property type="match status" value="1"/>
</dbReference>
<evidence type="ECO:0000259" key="3">
    <source>
        <dbReference type="PROSITE" id="PS50158"/>
    </source>
</evidence>
<dbReference type="GO" id="GO:0003676">
    <property type="term" value="F:nucleic acid binding"/>
    <property type="evidence" value="ECO:0007669"/>
    <property type="project" value="InterPro"/>
</dbReference>
<feature type="compositionally biased region" description="Basic and acidic residues" evidence="2">
    <location>
        <begin position="26"/>
        <end position="40"/>
    </location>
</feature>
<comment type="caution">
    <text evidence="4">The sequence shown here is derived from an EMBL/GenBank/DDBJ whole genome shotgun (WGS) entry which is preliminary data.</text>
</comment>
<feature type="non-terminal residue" evidence="4">
    <location>
        <position position="1"/>
    </location>
</feature>
<reference evidence="4" key="1">
    <citation type="journal article" date="2019" name="Sci. Rep.">
        <title>Draft genome of Tanacetum cinerariifolium, the natural source of mosquito coil.</title>
        <authorList>
            <person name="Yamashiro T."/>
            <person name="Shiraishi A."/>
            <person name="Satake H."/>
            <person name="Nakayama K."/>
        </authorList>
    </citation>
    <scope>NUCLEOTIDE SEQUENCE</scope>
</reference>
<dbReference type="InterPro" id="IPR001878">
    <property type="entry name" value="Znf_CCHC"/>
</dbReference>
<dbReference type="EMBL" id="BKCJ010391934">
    <property type="protein sequence ID" value="GFA24641.1"/>
    <property type="molecule type" value="Genomic_DNA"/>
</dbReference>
<dbReference type="AlphaFoldDB" id="A0A699JC77"/>
<accession>A0A699JC77</accession>
<dbReference type="SMART" id="SM00343">
    <property type="entry name" value="ZnF_C2HC"/>
    <property type="match status" value="2"/>
</dbReference>
<feature type="region of interest" description="Disordered" evidence="2">
    <location>
        <begin position="26"/>
        <end position="56"/>
    </location>
</feature>
<dbReference type="PROSITE" id="PS50158">
    <property type="entry name" value="ZF_CCHC"/>
    <property type="match status" value="1"/>
</dbReference>
<feature type="domain" description="CCHC-type" evidence="3">
    <location>
        <begin position="128"/>
        <end position="143"/>
    </location>
</feature>
<evidence type="ECO:0000313" key="4">
    <source>
        <dbReference type="EMBL" id="GFA24641.1"/>
    </source>
</evidence>
<keyword evidence="1" id="KW-0863">Zinc-finger</keyword>
<dbReference type="SUPFAM" id="SSF57756">
    <property type="entry name" value="Retrovirus zinc finger-like domains"/>
    <property type="match status" value="1"/>
</dbReference>
<gene>
    <name evidence="4" type="ORF">Tci_596613</name>
</gene>
<evidence type="ECO:0000256" key="2">
    <source>
        <dbReference type="SAM" id="MobiDB-lite"/>
    </source>
</evidence>
<organism evidence="4">
    <name type="scientific">Tanacetum cinerariifolium</name>
    <name type="common">Dalmatian daisy</name>
    <name type="synonym">Chrysanthemum cinerariifolium</name>
    <dbReference type="NCBI Taxonomy" id="118510"/>
    <lineage>
        <taxon>Eukaryota</taxon>
        <taxon>Viridiplantae</taxon>
        <taxon>Streptophyta</taxon>
        <taxon>Embryophyta</taxon>
        <taxon>Tracheophyta</taxon>
        <taxon>Spermatophyta</taxon>
        <taxon>Magnoliopsida</taxon>
        <taxon>eudicotyledons</taxon>
        <taxon>Gunneridae</taxon>
        <taxon>Pentapetalae</taxon>
        <taxon>asterids</taxon>
        <taxon>campanulids</taxon>
        <taxon>Asterales</taxon>
        <taxon>Asteraceae</taxon>
        <taxon>Asteroideae</taxon>
        <taxon>Anthemideae</taxon>
        <taxon>Anthemidinae</taxon>
        <taxon>Tanacetum</taxon>
    </lineage>
</organism>
<keyword evidence="1" id="KW-0862">Zinc</keyword>
<name>A0A699JC77_TANCI</name>
<sequence>LKPKTLDESIELANDLMDQKLRTYAERQSNKKRKVDESFRNNHVHQQQAPKRKNVARVYNMGTGEKKPYSGNLPKCTKCHFHHNGPCTQKYHKCNKVGHFAHDCSSFGNANVTNAQRNNGANPKGNGCFECGAKWHFKRDCPKIKNKDGGKGNAPGWVYAVGNAE</sequence>
<dbReference type="Gene3D" id="4.10.60.10">
    <property type="entry name" value="Zinc finger, CCHC-type"/>
    <property type="match status" value="1"/>
</dbReference>
<proteinExistence type="predicted"/>
<keyword evidence="1" id="KW-0479">Metal-binding</keyword>
<protein>
    <recommendedName>
        <fullName evidence="3">CCHC-type domain-containing protein</fullName>
    </recommendedName>
</protein>
<dbReference type="InterPro" id="IPR036875">
    <property type="entry name" value="Znf_CCHC_sf"/>
</dbReference>
<evidence type="ECO:0000256" key="1">
    <source>
        <dbReference type="PROSITE-ProRule" id="PRU00047"/>
    </source>
</evidence>
<dbReference type="GO" id="GO:0008270">
    <property type="term" value="F:zinc ion binding"/>
    <property type="evidence" value="ECO:0007669"/>
    <property type="project" value="UniProtKB-KW"/>
</dbReference>